<evidence type="ECO:0000313" key="1">
    <source>
        <dbReference type="EMBL" id="KAI4296370.1"/>
    </source>
</evidence>
<comment type="caution">
    <text evidence="1">The sequence shown here is derived from an EMBL/GenBank/DDBJ whole genome shotgun (WGS) entry which is preliminary data.</text>
</comment>
<proteinExistence type="predicted"/>
<keyword evidence="2" id="KW-1185">Reference proteome</keyword>
<reference evidence="1 2" key="1">
    <citation type="journal article" date="2022" name="DNA Res.">
        <title>Chromosomal-level genome assembly of the orchid tree Bauhinia variegata (Leguminosae; Cercidoideae) supports the allotetraploid origin hypothesis of Bauhinia.</title>
        <authorList>
            <person name="Zhong Y."/>
            <person name="Chen Y."/>
            <person name="Zheng D."/>
            <person name="Pang J."/>
            <person name="Liu Y."/>
            <person name="Luo S."/>
            <person name="Meng S."/>
            <person name="Qian L."/>
            <person name="Wei D."/>
            <person name="Dai S."/>
            <person name="Zhou R."/>
        </authorList>
    </citation>
    <scope>NUCLEOTIDE SEQUENCE [LARGE SCALE GENOMIC DNA]</scope>
    <source>
        <strain evidence="1">BV-YZ2020</strain>
    </source>
</reference>
<protein>
    <submittedName>
        <fullName evidence="1">Uncharacterized protein</fullName>
    </submittedName>
</protein>
<gene>
    <name evidence="1" type="ORF">L6164_036334</name>
</gene>
<organism evidence="1 2">
    <name type="scientific">Bauhinia variegata</name>
    <name type="common">Purple orchid tree</name>
    <name type="synonym">Phanera variegata</name>
    <dbReference type="NCBI Taxonomy" id="167791"/>
    <lineage>
        <taxon>Eukaryota</taxon>
        <taxon>Viridiplantae</taxon>
        <taxon>Streptophyta</taxon>
        <taxon>Embryophyta</taxon>
        <taxon>Tracheophyta</taxon>
        <taxon>Spermatophyta</taxon>
        <taxon>Magnoliopsida</taxon>
        <taxon>eudicotyledons</taxon>
        <taxon>Gunneridae</taxon>
        <taxon>Pentapetalae</taxon>
        <taxon>rosids</taxon>
        <taxon>fabids</taxon>
        <taxon>Fabales</taxon>
        <taxon>Fabaceae</taxon>
        <taxon>Cercidoideae</taxon>
        <taxon>Cercideae</taxon>
        <taxon>Bauhiniinae</taxon>
        <taxon>Bauhinia</taxon>
    </lineage>
</organism>
<evidence type="ECO:0000313" key="2">
    <source>
        <dbReference type="Proteomes" id="UP000828941"/>
    </source>
</evidence>
<dbReference type="EMBL" id="CM039439">
    <property type="protein sequence ID" value="KAI4296370.1"/>
    <property type="molecule type" value="Genomic_DNA"/>
</dbReference>
<accession>A0ACB9KGS1</accession>
<name>A0ACB9KGS1_BAUVA</name>
<sequence>MAFRRETCSQCGSFIGRNTHRCAVCGFAPVRPIYHQENNPVSYVPNRFRGSAPVTIIYYGNGAPMHNENGNGAPDYGYYRLPQRPRPQAPLRPPSAFGKKRALLCGITYKGRLALKGSVNDVQYMKYFLIKNLGFPPASILMLTGHSLVFHYSGHGSREVDLDMDEQDGYDEAICPVDFEHEGTILDDEINAKMVRPLPPGAKLHAIDTCFSGTVLDLPFMCRMNRGKVVTYGKIKGTPVPELLIKAFSGMGNLGALTYSFIQAIQNAPKLSYGRLVYAMRSKIREPKKK</sequence>
<dbReference type="Proteomes" id="UP000828941">
    <property type="component" value="Chromosome 14"/>
</dbReference>